<name>A0A6J7JN44_9ZZZZ</name>
<feature type="domain" description="Aminoglycoside phosphotransferase" evidence="1">
    <location>
        <begin position="33"/>
        <end position="283"/>
    </location>
</feature>
<protein>
    <submittedName>
        <fullName evidence="2">Unannotated protein</fullName>
    </submittedName>
</protein>
<dbReference type="PANTHER" id="PTHR47829">
    <property type="entry name" value="HYDROLASE, PUTATIVE (AFU_ORTHOLOGUE AFUA_1G12880)-RELATED"/>
    <property type="match status" value="1"/>
</dbReference>
<dbReference type="Gene3D" id="3.30.200.20">
    <property type="entry name" value="Phosphorylase Kinase, domain 1"/>
    <property type="match status" value="1"/>
</dbReference>
<dbReference type="InterPro" id="IPR041726">
    <property type="entry name" value="ACAD10_11_N"/>
</dbReference>
<organism evidence="2">
    <name type="scientific">freshwater metagenome</name>
    <dbReference type="NCBI Taxonomy" id="449393"/>
    <lineage>
        <taxon>unclassified sequences</taxon>
        <taxon>metagenomes</taxon>
        <taxon>ecological metagenomes</taxon>
    </lineage>
</organism>
<reference evidence="2" key="1">
    <citation type="submission" date="2020-05" db="EMBL/GenBank/DDBJ databases">
        <authorList>
            <person name="Chiriac C."/>
            <person name="Salcher M."/>
            <person name="Ghai R."/>
            <person name="Kavagutti S V."/>
        </authorList>
    </citation>
    <scope>NUCLEOTIDE SEQUENCE</scope>
</reference>
<proteinExistence type="predicted"/>
<accession>A0A6J7JN44</accession>
<dbReference type="Gene3D" id="3.90.1200.10">
    <property type="match status" value="1"/>
</dbReference>
<dbReference type="PANTHER" id="PTHR47829:SF1">
    <property type="entry name" value="HAD FAMILY PHOSPHATASE"/>
    <property type="match status" value="1"/>
</dbReference>
<sequence>MTTSDAVREPLVDPVLLGLWLDEAGLGGTGEPEIERITTGHSNEVFLVRRGGVEWVLRRPPRTPLSPTAHDMAREFQLLSALSASNAVGAGHALTQVPIPEPVAFSPDALGVPAYLMQPLDGLVVREAMPPLFAADAEAPTAIAQSLIDLLVTIHAVDWRAAGLVEFGRPDGYLTRQVPRWTGQLDRYRTRALPEVDEAAAWLASNTPEMQSPTIIHGDYKLDNVMFAPSLPVSPLAVLDWEQATIGDPLVDLGWLLGLWCDPGDSPVFGGANAALLGRGEVPTRAEMSARYAAASGRDLAHLDFYCVLGLFKLACVMEGSYARFKNGTSDDALFSFLEEGVPALARRALEFAT</sequence>
<evidence type="ECO:0000313" key="2">
    <source>
        <dbReference type="EMBL" id="CAB4944423.1"/>
    </source>
</evidence>
<dbReference type="AlphaFoldDB" id="A0A6J7JN44"/>
<dbReference type="EMBL" id="CAFBNL010000009">
    <property type="protein sequence ID" value="CAB4944423.1"/>
    <property type="molecule type" value="Genomic_DNA"/>
</dbReference>
<dbReference type="CDD" id="cd05154">
    <property type="entry name" value="ACAD10_11_N-like"/>
    <property type="match status" value="1"/>
</dbReference>
<evidence type="ECO:0000259" key="1">
    <source>
        <dbReference type="Pfam" id="PF01636"/>
    </source>
</evidence>
<gene>
    <name evidence="2" type="ORF">UFOPK3789_00277</name>
</gene>
<dbReference type="SUPFAM" id="SSF56112">
    <property type="entry name" value="Protein kinase-like (PK-like)"/>
    <property type="match status" value="1"/>
</dbReference>
<dbReference type="InterPro" id="IPR011009">
    <property type="entry name" value="Kinase-like_dom_sf"/>
</dbReference>
<dbReference type="InterPro" id="IPR002575">
    <property type="entry name" value="Aminoglycoside_PTrfase"/>
</dbReference>
<dbReference type="Pfam" id="PF01636">
    <property type="entry name" value="APH"/>
    <property type="match status" value="1"/>
</dbReference>
<dbReference type="InterPro" id="IPR052898">
    <property type="entry name" value="ACAD10-like"/>
</dbReference>